<gene>
    <name evidence="12" type="ORF">ACIGW0_25960</name>
</gene>
<name>A0ABW8CYW9_STRBI</name>
<reference evidence="12 13" key="1">
    <citation type="submission" date="2024-10" db="EMBL/GenBank/DDBJ databases">
        <title>The Natural Products Discovery Center: Release of the First 8490 Sequenced Strains for Exploring Actinobacteria Biosynthetic Diversity.</title>
        <authorList>
            <person name="Kalkreuter E."/>
            <person name="Kautsar S.A."/>
            <person name="Yang D."/>
            <person name="Bader C.D."/>
            <person name="Teijaro C.N."/>
            <person name="Fluegel L."/>
            <person name="Davis C.M."/>
            <person name="Simpson J.R."/>
            <person name="Lauterbach L."/>
            <person name="Steele A.D."/>
            <person name="Gui C."/>
            <person name="Meng S."/>
            <person name="Li G."/>
            <person name="Viehrig K."/>
            <person name="Ye F."/>
            <person name="Su P."/>
            <person name="Kiefer A.F."/>
            <person name="Nichols A."/>
            <person name="Cepeda A.J."/>
            <person name="Yan W."/>
            <person name="Fan B."/>
            <person name="Jiang Y."/>
            <person name="Adhikari A."/>
            <person name="Zheng C.-J."/>
            <person name="Schuster L."/>
            <person name="Cowan T.M."/>
            <person name="Smanski M.J."/>
            <person name="Chevrette M.G."/>
            <person name="De Carvalho L.P.S."/>
            <person name="Shen B."/>
        </authorList>
    </citation>
    <scope>NUCLEOTIDE SEQUENCE [LARGE SCALE GENOMIC DNA]</scope>
    <source>
        <strain evidence="12 13">NPDC053346</strain>
    </source>
</reference>
<evidence type="ECO:0000256" key="3">
    <source>
        <dbReference type="ARBA" id="ARBA00022806"/>
    </source>
</evidence>
<comment type="catalytic activity">
    <reaction evidence="8">
        <text>ATP + H2O = ADP + phosphate + H(+)</text>
        <dbReference type="Rhea" id="RHEA:13065"/>
        <dbReference type="ChEBI" id="CHEBI:15377"/>
        <dbReference type="ChEBI" id="CHEBI:15378"/>
        <dbReference type="ChEBI" id="CHEBI:30616"/>
        <dbReference type="ChEBI" id="CHEBI:43474"/>
        <dbReference type="ChEBI" id="CHEBI:456216"/>
        <dbReference type="EC" id="5.6.2.4"/>
    </reaction>
</comment>
<dbReference type="EC" id="5.6.2.4" evidence="7"/>
<dbReference type="PANTHER" id="PTHR11070:SF45">
    <property type="entry name" value="DNA 3'-5' HELICASE"/>
    <property type="match status" value="1"/>
</dbReference>
<evidence type="ECO:0000313" key="13">
    <source>
        <dbReference type="Proteomes" id="UP001614391"/>
    </source>
</evidence>
<dbReference type="Proteomes" id="UP001614391">
    <property type="component" value="Unassembled WGS sequence"/>
</dbReference>
<keyword evidence="3 9" id="KW-0347">Helicase</keyword>
<evidence type="ECO:0000313" key="12">
    <source>
        <dbReference type="EMBL" id="MFI9122793.1"/>
    </source>
</evidence>
<dbReference type="Pfam" id="PF13361">
    <property type="entry name" value="UvrD_C"/>
    <property type="match status" value="1"/>
</dbReference>
<sequence>MPTPTRHSSPSGYGDRKNGRTARLGATHGDAGNPQGLPEGIRQAGKTAQKRVEEVFDKFQEHRHAGLHLEKLEKARDPRIRTIRINQFMRGVVLAPESGDSFLLLKVMPHDDAIAWAVKHRATVNSATRGIELRNDVALERATAGVRVIAPKDSERLFAHVADKEMIRLGIDPDLLPLVRHLSDEAHLDALHKILPEQQYDVLAGLAAGMEPEDVWREVVLVQLDQPTARTSQHTATAENRDQSDSPAGQDELSAAMARSQGRIALVSGPDELMDILSRPFDAWRVFLHPSQRKVAYRPSFKGPARITGGPGTGKTVVALHRALHLARQLPTGSPDGSILLTTYTRDLATDLRNSLELLIPERELWAKIRVVNVDALAHQLVREDHGGPLSLVTGQKEITARWARIAHRLGIDFTDVFLDQEWRHVILAQDLRCPESYLKASRTGRGTPLSPLKRAQVWRAVDAFTQELRQAGEWTFLQVCAEAARLLADRSAEHPFRHVVIDEAQDLHPAQWRLLRALVPPGPDDLFIAGDAHQRIYGNKVSLRSLGISVTGRSTRLRINYRTTKEILTWSTNLLTGERVDDMDGGDDSFDGYRSAFHGAPPRTSGAGSKPEEIADLVAQIEEWTQADVSPHEIGVAVRFVQLGKDVAQGLERAGLPATVLGTSSGPGDGVRIGTMHRMKGLEFRCMAVVGVNDGVVPMRSAVTAEEVDAQQHREDLLSELSLLFVACTRAREALRVSWHGHPSPFLHGVLERMPNGVGCRS</sequence>
<comment type="catalytic activity">
    <reaction evidence="6">
        <text>Couples ATP hydrolysis with the unwinding of duplex DNA by translocating in the 3'-5' direction.</text>
        <dbReference type="EC" id="5.6.2.4"/>
    </reaction>
</comment>
<keyword evidence="13" id="KW-1185">Reference proteome</keyword>
<evidence type="ECO:0000259" key="11">
    <source>
        <dbReference type="PROSITE" id="PS51198"/>
    </source>
</evidence>
<keyword evidence="1 9" id="KW-0547">Nucleotide-binding</keyword>
<keyword evidence="5" id="KW-0413">Isomerase</keyword>
<feature type="binding site" evidence="9">
    <location>
        <begin position="309"/>
        <end position="316"/>
    </location>
    <ligand>
        <name>ATP</name>
        <dbReference type="ChEBI" id="CHEBI:30616"/>
    </ligand>
</feature>
<feature type="compositionally biased region" description="Polar residues" evidence="10">
    <location>
        <begin position="1"/>
        <end position="11"/>
    </location>
</feature>
<dbReference type="RefSeq" id="WP_399619221.1">
    <property type="nucleotide sequence ID" value="NZ_JBITYT010000012.1"/>
</dbReference>
<dbReference type="InterPro" id="IPR014017">
    <property type="entry name" value="DNA_helicase_UvrD-like_C"/>
</dbReference>
<evidence type="ECO:0000256" key="8">
    <source>
        <dbReference type="ARBA" id="ARBA00048988"/>
    </source>
</evidence>
<keyword evidence="2 9" id="KW-0378">Hydrolase</keyword>
<feature type="compositionally biased region" description="Polar residues" evidence="10">
    <location>
        <begin position="227"/>
        <end position="238"/>
    </location>
</feature>
<evidence type="ECO:0000256" key="9">
    <source>
        <dbReference type="PROSITE-ProRule" id="PRU00560"/>
    </source>
</evidence>
<feature type="region of interest" description="Disordered" evidence="10">
    <location>
        <begin position="227"/>
        <end position="255"/>
    </location>
</feature>
<evidence type="ECO:0000256" key="5">
    <source>
        <dbReference type="ARBA" id="ARBA00023235"/>
    </source>
</evidence>
<feature type="domain" description="UvrD-like helicase ATP-binding" evidence="11">
    <location>
        <begin position="288"/>
        <end position="578"/>
    </location>
</feature>
<feature type="region of interest" description="Disordered" evidence="10">
    <location>
        <begin position="1"/>
        <end position="48"/>
    </location>
</feature>
<dbReference type="SUPFAM" id="SSF52540">
    <property type="entry name" value="P-loop containing nucleoside triphosphate hydrolases"/>
    <property type="match status" value="1"/>
</dbReference>
<dbReference type="InterPro" id="IPR027417">
    <property type="entry name" value="P-loop_NTPase"/>
</dbReference>
<keyword evidence="4 9" id="KW-0067">ATP-binding</keyword>
<comment type="caution">
    <text evidence="12">The sequence shown here is derived from an EMBL/GenBank/DDBJ whole genome shotgun (WGS) entry which is preliminary data.</text>
</comment>
<organism evidence="12 13">
    <name type="scientific">Streptomyces bikiniensis</name>
    <dbReference type="NCBI Taxonomy" id="1896"/>
    <lineage>
        <taxon>Bacteria</taxon>
        <taxon>Bacillati</taxon>
        <taxon>Actinomycetota</taxon>
        <taxon>Actinomycetes</taxon>
        <taxon>Kitasatosporales</taxon>
        <taxon>Streptomycetaceae</taxon>
        <taxon>Streptomyces</taxon>
    </lineage>
</organism>
<evidence type="ECO:0000256" key="2">
    <source>
        <dbReference type="ARBA" id="ARBA00022801"/>
    </source>
</evidence>
<dbReference type="InterPro" id="IPR000212">
    <property type="entry name" value="DNA_helicase_UvrD/REP"/>
</dbReference>
<dbReference type="Pfam" id="PF00580">
    <property type="entry name" value="UvrD-helicase"/>
    <property type="match status" value="1"/>
</dbReference>
<evidence type="ECO:0000256" key="7">
    <source>
        <dbReference type="ARBA" id="ARBA00034808"/>
    </source>
</evidence>
<evidence type="ECO:0000256" key="1">
    <source>
        <dbReference type="ARBA" id="ARBA00022741"/>
    </source>
</evidence>
<dbReference type="PANTHER" id="PTHR11070">
    <property type="entry name" value="UVRD / RECB / PCRA DNA HELICASE FAMILY MEMBER"/>
    <property type="match status" value="1"/>
</dbReference>
<dbReference type="InterPro" id="IPR014016">
    <property type="entry name" value="UvrD-like_ATP-bd"/>
</dbReference>
<dbReference type="EMBL" id="JBITYT010000012">
    <property type="protein sequence ID" value="MFI9122793.1"/>
    <property type="molecule type" value="Genomic_DNA"/>
</dbReference>
<evidence type="ECO:0000256" key="10">
    <source>
        <dbReference type="SAM" id="MobiDB-lite"/>
    </source>
</evidence>
<protein>
    <recommendedName>
        <fullName evidence="7">DNA 3'-5' helicase</fullName>
        <ecNumber evidence="7">5.6.2.4</ecNumber>
    </recommendedName>
</protein>
<evidence type="ECO:0000256" key="6">
    <source>
        <dbReference type="ARBA" id="ARBA00034617"/>
    </source>
</evidence>
<accession>A0ABW8CYW9</accession>
<evidence type="ECO:0000256" key="4">
    <source>
        <dbReference type="ARBA" id="ARBA00022840"/>
    </source>
</evidence>
<dbReference type="Gene3D" id="3.40.50.300">
    <property type="entry name" value="P-loop containing nucleotide triphosphate hydrolases"/>
    <property type="match status" value="2"/>
</dbReference>
<dbReference type="PROSITE" id="PS51198">
    <property type="entry name" value="UVRD_HELICASE_ATP_BIND"/>
    <property type="match status" value="1"/>
</dbReference>
<proteinExistence type="predicted"/>